<sequence length="482" mass="50468">MDASIPQVLSLDDVDAWTDSADVVVAGMGMAGCCAAIDAVGAGADVLVLEKAGAAGGTTALAAGQVYLGGGTPTQVATGHNDTVDAMFAYLEAVTPDPDLDKIRLYCEQSVEHFGWLEAQGVKFERTYYAGKAVFQPGTEGVMYTGNEKVWPFRDKAAPAPRGHKVAAPAETGGREAIRALTERIEALSARVQYDTGVVALVMDEGRVIGVRTNSFGAVAHVRARRGVVLAAGGYVMNKAMLAQYTPQLSGGFIELGTPNDDGLGSRLGQSAGGVPIHMDGAFISAPFYPPGSLLKGIIVNKHGKRFVAEDSYHGRTGGYVVQQPDRVAYLIIDEPNFGRPEIPLTPFIDGWDTIAELEHGLNLAAGSVQTTLDEYNKYAADGDDPEFHKHPDWVAPLEQGPWAAFDLTIGKAMYVGFTLGGLTTSIDAEVLDAAGVAIPGLFAAGACASNIAQDSTGYSSGTCIGESSFFGRRAGRKAATA</sequence>
<dbReference type="InterPro" id="IPR050315">
    <property type="entry name" value="FAD-oxidoreductase_2"/>
</dbReference>
<keyword evidence="4" id="KW-0560">Oxidoreductase</keyword>
<dbReference type="Proteomes" id="UP000535543">
    <property type="component" value="Unassembled WGS sequence"/>
</dbReference>
<reference evidence="6 7" key="1">
    <citation type="submission" date="2019-05" db="EMBL/GenBank/DDBJ databases">
        <authorList>
            <person name="Lee S.D."/>
        </authorList>
    </citation>
    <scope>NUCLEOTIDE SEQUENCE [LARGE SCALE GENOMIC DNA]</scope>
    <source>
        <strain evidence="6 7">YC2-7</strain>
    </source>
</reference>
<dbReference type="Pfam" id="PF00890">
    <property type="entry name" value="FAD_binding_2"/>
    <property type="match status" value="1"/>
</dbReference>
<dbReference type="GO" id="GO:0033765">
    <property type="term" value="F:steroid dehydrogenase activity, acting on the CH-CH group of donors"/>
    <property type="evidence" value="ECO:0007669"/>
    <property type="project" value="UniProtKB-ARBA"/>
</dbReference>
<dbReference type="Gene3D" id="3.50.50.60">
    <property type="entry name" value="FAD/NAD(P)-binding domain"/>
    <property type="match status" value="1"/>
</dbReference>
<reference evidence="6 7" key="2">
    <citation type="submission" date="2020-06" db="EMBL/GenBank/DDBJ databases">
        <title>Antribacter stalactiti gen. nov., sp. nov., a new member of the family Nacardiaceae isolated from a cave.</title>
        <authorList>
            <person name="Kim I.S."/>
        </authorList>
    </citation>
    <scope>NUCLEOTIDE SEQUENCE [LARGE SCALE GENOMIC DNA]</scope>
    <source>
        <strain evidence="6 7">YC2-7</strain>
    </source>
</reference>
<keyword evidence="2" id="KW-0285">Flavoprotein</keyword>
<evidence type="ECO:0000256" key="3">
    <source>
        <dbReference type="ARBA" id="ARBA00022827"/>
    </source>
</evidence>
<dbReference type="NCBIfam" id="NF005508">
    <property type="entry name" value="PRK07121.1-1"/>
    <property type="match status" value="1"/>
</dbReference>
<dbReference type="PANTHER" id="PTHR43400:SF10">
    <property type="entry name" value="3-OXOSTEROID 1-DEHYDROGENASE"/>
    <property type="match status" value="1"/>
</dbReference>
<evidence type="ECO:0000256" key="1">
    <source>
        <dbReference type="ARBA" id="ARBA00001974"/>
    </source>
</evidence>
<dbReference type="InterPro" id="IPR027477">
    <property type="entry name" value="Succ_DH/fumarate_Rdtase_cat_sf"/>
</dbReference>
<dbReference type="SUPFAM" id="SSF56425">
    <property type="entry name" value="Succinate dehydrogenase/fumarate reductase flavoprotein, catalytic domain"/>
    <property type="match status" value="1"/>
</dbReference>
<comment type="caution">
    <text evidence="6">The sequence shown here is derived from an EMBL/GenBank/DDBJ whole genome shotgun (WGS) entry which is preliminary data.</text>
</comment>
<gene>
    <name evidence="6" type="ORF">FGL95_04450</name>
</gene>
<dbReference type="InterPro" id="IPR036188">
    <property type="entry name" value="FAD/NAD-bd_sf"/>
</dbReference>
<proteinExistence type="predicted"/>
<keyword evidence="3" id="KW-0274">FAD</keyword>
<evidence type="ECO:0000313" key="6">
    <source>
        <dbReference type="EMBL" id="NMN94288.1"/>
    </source>
</evidence>
<evidence type="ECO:0000256" key="2">
    <source>
        <dbReference type="ARBA" id="ARBA00022630"/>
    </source>
</evidence>
<evidence type="ECO:0000256" key="4">
    <source>
        <dbReference type="ARBA" id="ARBA00023002"/>
    </source>
</evidence>
<dbReference type="RefSeq" id="WP_169584957.1">
    <property type="nucleotide sequence ID" value="NZ_VCQU01000001.1"/>
</dbReference>
<dbReference type="Gene3D" id="3.90.700.10">
    <property type="entry name" value="Succinate dehydrogenase/fumarate reductase flavoprotein, catalytic domain"/>
    <property type="match status" value="1"/>
</dbReference>
<dbReference type="NCBIfam" id="NF005510">
    <property type="entry name" value="PRK07121.1-3"/>
    <property type="match status" value="1"/>
</dbReference>
<dbReference type="PANTHER" id="PTHR43400">
    <property type="entry name" value="FUMARATE REDUCTASE"/>
    <property type="match status" value="1"/>
</dbReference>
<accession>A0A848K9Z9</accession>
<dbReference type="InterPro" id="IPR003953">
    <property type="entry name" value="FAD-dep_OxRdtase_2_FAD-bd"/>
</dbReference>
<dbReference type="SUPFAM" id="SSF51905">
    <property type="entry name" value="FAD/NAD(P)-binding domain"/>
    <property type="match status" value="1"/>
</dbReference>
<name>A0A848K9Z9_9NOCA</name>
<keyword evidence="7" id="KW-1185">Reference proteome</keyword>
<dbReference type="GO" id="GO:0008202">
    <property type="term" value="P:steroid metabolic process"/>
    <property type="evidence" value="ECO:0007669"/>
    <property type="project" value="UniProtKB-ARBA"/>
</dbReference>
<feature type="domain" description="FAD-dependent oxidoreductase 2 FAD-binding" evidence="5">
    <location>
        <begin position="22"/>
        <end position="451"/>
    </location>
</feature>
<dbReference type="EMBL" id="VCQU01000001">
    <property type="protein sequence ID" value="NMN94288.1"/>
    <property type="molecule type" value="Genomic_DNA"/>
</dbReference>
<evidence type="ECO:0000259" key="5">
    <source>
        <dbReference type="Pfam" id="PF00890"/>
    </source>
</evidence>
<evidence type="ECO:0000313" key="7">
    <source>
        <dbReference type="Proteomes" id="UP000535543"/>
    </source>
</evidence>
<dbReference type="AlphaFoldDB" id="A0A848K9Z9"/>
<organism evidence="6 7">
    <name type="scientific">Antrihabitans stalactiti</name>
    <dbReference type="NCBI Taxonomy" id="2584121"/>
    <lineage>
        <taxon>Bacteria</taxon>
        <taxon>Bacillati</taxon>
        <taxon>Actinomycetota</taxon>
        <taxon>Actinomycetes</taxon>
        <taxon>Mycobacteriales</taxon>
        <taxon>Nocardiaceae</taxon>
        <taxon>Antrihabitans</taxon>
    </lineage>
</organism>
<comment type="cofactor">
    <cofactor evidence="1">
        <name>FAD</name>
        <dbReference type="ChEBI" id="CHEBI:57692"/>
    </cofactor>
</comment>
<protein>
    <submittedName>
        <fullName evidence="6">FAD-binding protein</fullName>
    </submittedName>
</protein>